<dbReference type="STRING" id="4155.A0A022S020"/>
<keyword evidence="6" id="KW-1015">Disulfide bond</keyword>
<evidence type="ECO:0000256" key="3">
    <source>
        <dbReference type="ARBA" id="ARBA00022475"/>
    </source>
</evidence>
<protein>
    <recommendedName>
        <fullName evidence="11">Bifunctional inhibitor/plant lipid transfer protein/seed storage helical domain-containing protein</fullName>
    </recommendedName>
</protein>
<dbReference type="PANTHER" id="PTHR33044">
    <property type="entry name" value="BIFUNCTIONAL INHIBITOR/LIPID-TRANSFER PROTEIN/SEED STORAGE 2S ALBUMIN SUPERFAMILY PROTEIN-RELATED"/>
    <property type="match status" value="1"/>
</dbReference>
<evidence type="ECO:0000256" key="5">
    <source>
        <dbReference type="ARBA" id="ARBA00022729"/>
    </source>
</evidence>
<name>A0A022S020_ERYGU</name>
<evidence type="ECO:0000256" key="7">
    <source>
        <dbReference type="ARBA" id="ARBA00023180"/>
    </source>
</evidence>
<organism evidence="12 13">
    <name type="scientific">Erythranthe guttata</name>
    <name type="common">Yellow monkey flower</name>
    <name type="synonym">Mimulus guttatus</name>
    <dbReference type="NCBI Taxonomy" id="4155"/>
    <lineage>
        <taxon>Eukaryota</taxon>
        <taxon>Viridiplantae</taxon>
        <taxon>Streptophyta</taxon>
        <taxon>Embryophyta</taxon>
        <taxon>Tracheophyta</taxon>
        <taxon>Spermatophyta</taxon>
        <taxon>Magnoliopsida</taxon>
        <taxon>eudicotyledons</taxon>
        <taxon>Gunneridae</taxon>
        <taxon>Pentapetalae</taxon>
        <taxon>asterids</taxon>
        <taxon>lamiids</taxon>
        <taxon>Lamiales</taxon>
        <taxon>Phrymaceae</taxon>
        <taxon>Erythranthe</taxon>
    </lineage>
</organism>
<feature type="signal peptide" evidence="10">
    <location>
        <begin position="1"/>
        <end position="24"/>
    </location>
</feature>
<evidence type="ECO:0000256" key="8">
    <source>
        <dbReference type="ARBA" id="ARBA00023288"/>
    </source>
</evidence>
<dbReference type="EMBL" id="KI630180">
    <property type="protein sequence ID" value="EYU45664.1"/>
    <property type="molecule type" value="Genomic_DNA"/>
</dbReference>
<dbReference type="InterPro" id="IPR036312">
    <property type="entry name" value="Bifun_inhib/LTP/seed_sf"/>
</dbReference>
<feature type="region of interest" description="Disordered" evidence="9">
    <location>
        <begin position="119"/>
        <end position="149"/>
    </location>
</feature>
<sequence>MENFTHFRHILTVLAFAIIIVVEGQQSNSSSVCTGPMIRSFSSCISFLSGGSKSSSPTSACCASLKDLMINGQDCLCLIVTGGVPFQIPNRNLALSLPRACKMSGVPVECKAPFIPQPLTPPSPTPVGGGGRTPFVPPSSDSIPTMTPPGMRPTLTTSAAKPPSHSVLPISLLVAVLGFFLL</sequence>
<reference evidence="12 13" key="1">
    <citation type="journal article" date="2013" name="Proc. Natl. Acad. Sci. U.S.A.">
        <title>Fine-scale variation in meiotic recombination in Mimulus inferred from population shotgun sequencing.</title>
        <authorList>
            <person name="Hellsten U."/>
            <person name="Wright K.M."/>
            <person name="Jenkins J."/>
            <person name="Shu S."/>
            <person name="Yuan Y."/>
            <person name="Wessler S.R."/>
            <person name="Schmutz J."/>
            <person name="Willis J.H."/>
            <person name="Rokhsar D.S."/>
        </authorList>
    </citation>
    <scope>NUCLEOTIDE SEQUENCE [LARGE SCALE GENOMIC DNA]</scope>
    <source>
        <strain evidence="13">cv. DUN x IM62</strain>
    </source>
</reference>
<keyword evidence="8" id="KW-0449">Lipoprotein</keyword>
<evidence type="ECO:0000256" key="4">
    <source>
        <dbReference type="ARBA" id="ARBA00022622"/>
    </source>
</evidence>
<dbReference type="CDD" id="cd00010">
    <property type="entry name" value="AAI_LTSS"/>
    <property type="match status" value="1"/>
</dbReference>
<feature type="domain" description="Bifunctional inhibitor/plant lipid transfer protein/seed storage helical" evidence="11">
    <location>
        <begin position="33"/>
        <end position="110"/>
    </location>
</feature>
<dbReference type="AlphaFoldDB" id="A0A022S020"/>
<keyword evidence="5 10" id="KW-0732">Signal</keyword>
<dbReference type="InterPro" id="IPR016140">
    <property type="entry name" value="Bifunc_inhib/LTP/seed_store"/>
</dbReference>
<keyword evidence="4" id="KW-0472">Membrane</keyword>
<evidence type="ECO:0000256" key="10">
    <source>
        <dbReference type="SAM" id="SignalP"/>
    </source>
</evidence>
<proteinExistence type="inferred from homology"/>
<keyword evidence="7" id="KW-0325">Glycoprotein</keyword>
<dbReference type="Proteomes" id="UP000030748">
    <property type="component" value="Unassembled WGS sequence"/>
</dbReference>
<dbReference type="GO" id="GO:0005886">
    <property type="term" value="C:plasma membrane"/>
    <property type="evidence" value="ECO:0007669"/>
    <property type="project" value="UniProtKB-SubCell"/>
</dbReference>
<evidence type="ECO:0000259" key="11">
    <source>
        <dbReference type="SMART" id="SM00499"/>
    </source>
</evidence>
<keyword evidence="4" id="KW-0336">GPI-anchor</keyword>
<keyword evidence="13" id="KW-1185">Reference proteome</keyword>
<dbReference type="Pfam" id="PF14368">
    <property type="entry name" value="LTP_2"/>
    <property type="match status" value="1"/>
</dbReference>
<dbReference type="GO" id="GO:0098552">
    <property type="term" value="C:side of membrane"/>
    <property type="evidence" value="ECO:0007669"/>
    <property type="project" value="UniProtKB-KW"/>
</dbReference>
<gene>
    <name evidence="12" type="ORF">MIMGU_mgv1a025564mg</name>
</gene>
<evidence type="ECO:0000256" key="6">
    <source>
        <dbReference type="ARBA" id="ARBA00023157"/>
    </source>
</evidence>
<feature type="chain" id="PRO_5001508455" description="Bifunctional inhibitor/plant lipid transfer protein/seed storage helical domain-containing protein" evidence="10">
    <location>
        <begin position="25"/>
        <end position="182"/>
    </location>
</feature>
<comment type="subcellular location">
    <subcellularLocation>
        <location evidence="1">Cell membrane</location>
        <topology evidence="1">Lipid-anchor</topology>
        <topology evidence="1">GPI-anchor</topology>
    </subcellularLocation>
</comment>
<keyword evidence="3" id="KW-1003">Cell membrane</keyword>
<feature type="non-terminal residue" evidence="12">
    <location>
        <position position="182"/>
    </location>
</feature>
<accession>A0A022S020</accession>
<dbReference type="SUPFAM" id="SSF47699">
    <property type="entry name" value="Bifunctional inhibitor/lipid-transfer protein/seed storage 2S albumin"/>
    <property type="match status" value="1"/>
</dbReference>
<evidence type="ECO:0000256" key="9">
    <source>
        <dbReference type="SAM" id="MobiDB-lite"/>
    </source>
</evidence>
<dbReference type="Gene3D" id="1.10.110.10">
    <property type="entry name" value="Plant lipid-transfer and hydrophobic proteins"/>
    <property type="match status" value="1"/>
</dbReference>
<evidence type="ECO:0000313" key="12">
    <source>
        <dbReference type="EMBL" id="EYU45664.1"/>
    </source>
</evidence>
<comment type="similarity">
    <text evidence="2">Belongs to the plant LTP family.</text>
</comment>
<evidence type="ECO:0000313" key="13">
    <source>
        <dbReference type="Proteomes" id="UP000030748"/>
    </source>
</evidence>
<dbReference type="InterPro" id="IPR043325">
    <property type="entry name" value="LTSS"/>
</dbReference>
<dbReference type="SMART" id="SM00499">
    <property type="entry name" value="AAI"/>
    <property type="match status" value="1"/>
</dbReference>
<evidence type="ECO:0000256" key="2">
    <source>
        <dbReference type="ARBA" id="ARBA00009748"/>
    </source>
</evidence>
<evidence type="ECO:0000256" key="1">
    <source>
        <dbReference type="ARBA" id="ARBA00004609"/>
    </source>
</evidence>